<dbReference type="RefSeq" id="WP_348710105.1">
    <property type="nucleotide sequence ID" value="NZ_CAXIXY010000003.1"/>
</dbReference>
<reference evidence="2 3" key="1">
    <citation type="submission" date="2024-05" db="EMBL/GenBank/DDBJ databases">
        <authorList>
            <person name="Duchaud E."/>
        </authorList>
    </citation>
    <scope>NUCLEOTIDE SEQUENCE [LARGE SCALE GENOMIC DNA]</scope>
    <source>
        <strain evidence="2">Ena-SAMPLE-TAB-13-05-2024-13:56:06:370-140302</strain>
    </source>
</reference>
<comment type="caution">
    <text evidence="2">The sequence shown here is derived from an EMBL/GenBank/DDBJ whole genome shotgun (WGS) entry which is preliminary data.</text>
</comment>
<dbReference type="Proteomes" id="UP001497416">
    <property type="component" value="Unassembled WGS sequence"/>
</dbReference>
<dbReference type="EMBL" id="CAXIXY010000003">
    <property type="protein sequence ID" value="CAL2077286.1"/>
    <property type="molecule type" value="Genomic_DNA"/>
</dbReference>
<gene>
    <name evidence="2" type="ORF">T190607A01A_10506</name>
</gene>
<evidence type="ECO:0008006" key="4">
    <source>
        <dbReference type="Google" id="ProtNLM"/>
    </source>
</evidence>
<evidence type="ECO:0000313" key="3">
    <source>
        <dbReference type="Proteomes" id="UP001497416"/>
    </source>
</evidence>
<evidence type="ECO:0000313" key="2">
    <source>
        <dbReference type="EMBL" id="CAL2077286.1"/>
    </source>
</evidence>
<keyword evidence="3" id="KW-1185">Reference proteome</keyword>
<organism evidence="2 3">
    <name type="scientific">Tenacibaculum platacis</name>
    <dbReference type="NCBI Taxonomy" id="3137852"/>
    <lineage>
        <taxon>Bacteria</taxon>
        <taxon>Pseudomonadati</taxon>
        <taxon>Bacteroidota</taxon>
        <taxon>Flavobacteriia</taxon>
        <taxon>Flavobacteriales</taxon>
        <taxon>Flavobacteriaceae</taxon>
        <taxon>Tenacibaculum</taxon>
    </lineage>
</organism>
<accession>A0ABP1EHR8</accession>
<protein>
    <recommendedName>
        <fullName evidence="4">DUF4369 domain-containing protein</fullName>
    </recommendedName>
</protein>
<keyword evidence="1" id="KW-0175">Coiled coil</keyword>
<evidence type="ECO:0000256" key="1">
    <source>
        <dbReference type="SAM" id="Coils"/>
    </source>
</evidence>
<sequence length="290" mass="33507">MKTVLITIAFLFSFHLAIGQMVYDTKSFGNCEAIEANVSPQKFSLYIAEKELREGHGGKYELSGGDVTVADNVNRPKNLVFLMEVSFKNGLKFPIEEKDSVYINLSNLKKGYDDDMNMRKQIESKDFKRIENEKQDLETKKKSVQDQVKELTKKFQEGKISPDEFGKKIKELSDPLLKQVENSYSGNVAFIEPEEKTTYSIDFVDTYEQIEGRAFSGILHIKRFNKNEFVASFKGVQMVECLEKRAATSREEEKKCKENRSNLMKEFYVLREGDVKGNINVKLKKFNDYR</sequence>
<feature type="coiled-coil region" evidence="1">
    <location>
        <begin position="120"/>
        <end position="154"/>
    </location>
</feature>
<name>A0ABP1EHR8_9FLAO</name>
<proteinExistence type="predicted"/>